<name>A0A075GT28_9EURY</name>
<reference evidence="1" key="1">
    <citation type="journal article" date="2014" name="Genome Biol. Evol.">
        <title>Pangenome evidence for extensive interdomain horizontal transfer affecting lineage core and shell genes in uncultured planktonic thaumarchaeota and euryarchaeota.</title>
        <authorList>
            <person name="Deschamps P."/>
            <person name="Zivanovic Y."/>
            <person name="Moreira D."/>
            <person name="Rodriguez-Valera F."/>
            <person name="Lopez-Garcia P."/>
        </authorList>
    </citation>
    <scope>NUCLEOTIDE SEQUENCE</scope>
</reference>
<protein>
    <submittedName>
        <fullName evidence="1">Uncharacterized protein</fullName>
    </submittedName>
</protein>
<accession>A0A075GT28</accession>
<evidence type="ECO:0000313" key="1">
    <source>
        <dbReference type="EMBL" id="AIF06135.1"/>
    </source>
</evidence>
<proteinExistence type="predicted"/>
<dbReference type="EMBL" id="KF900760">
    <property type="protein sequence ID" value="AIF06135.1"/>
    <property type="molecule type" value="Genomic_DNA"/>
</dbReference>
<sequence>MLACARIFMTRVQTTASIALVLLLTASLVSPSEGWREGYLEDDPLRMEQFGGGGSLEDQCGSITFEDMFEYTKAEFVFDISPDWQTADVRAVAWINATLADDIRVTMDEFMAEIDPNDGGDGWLSTDERELFRALASECIEHTLTRIGIRDGDYHRGGEGVSWKNTSWEEDGVEIEEFNIIPPRHSQIKDCTSAFGNDCEEVPVVPDENRDCDTAIPGSDGVDECRVQLWLNSTMTIPGVADGNQFTLVLNASNMTRASLEFNFPVTQDLRLDMWEECEGRDVSFEEESSIPAPIRGTCLGDGSSTHTLEVNSDGSLRFTVMPDADFADWPLGEDLFADFTTQPIPVDDPPVWTDGAPIDGAWFPSPSGGEHIWADWDEVSSWFSDEGGVSQLEISCTGAPSLELTEGADRSWWAEIPRGAPGEVSCEAVDPAGQSSGGRIWNLGVPFSISSSETTLSDPHPISISPTSEWPDLELELGLNQDGQSSPSVIVTFTGEAVVELPASNTVPGEVDVWVRVAGNSNVYPMEHIYDIDLVKESSPPLMTITDTEWDGSQWSMQGQYSDPDGESVEFEMSIDGSRTGSVSSTGNTWSTPSINFELWSEGEHIVSVQGCDSSGKCSEVSQSVNNSHLFEEPEPVVAPPQEEGDDGGLLPAAGLPSVVAAAVVALMYGRRRG</sequence>
<dbReference type="AlphaFoldDB" id="A0A075GT28"/>
<organism evidence="1">
    <name type="scientific">uncultured marine group II/III euryarchaeote KM3_190_A02</name>
    <dbReference type="NCBI Taxonomy" id="1457958"/>
    <lineage>
        <taxon>Archaea</taxon>
        <taxon>Methanobacteriati</taxon>
        <taxon>Methanobacteriota</taxon>
        <taxon>environmental samples</taxon>
    </lineage>
</organism>